<reference evidence="3 4" key="1">
    <citation type="submission" date="2018-06" db="EMBL/GenBank/DDBJ databases">
        <authorList>
            <consortium name="Pathogen Informatics"/>
            <person name="Doyle S."/>
        </authorList>
    </citation>
    <scope>NUCLEOTIDE SEQUENCE [LARGE SCALE GENOMIC DNA]</scope>
    <source>
        <strain evidence="3 4">NCTC1542</strain>
    </source>
</reference>
<evidence type="ECO:0000256" key="2">
    <source>
        <dbReference type="SAM" id="SignalP"/>
    </source>
</evidence>
<protein>
    <recommendedName>
        <fullName evidence="5">PknH-like extracellular domain-containing protein</fullName>
    </recommendedName>
</protein>
<organism evidence="3 4">
    <name type="scientific">Mycolicibacterium fortuitum</name>
    <name type="common">Mycobacterium fortuitum</name>
    <dbReference type="NCBI Taxonomy" id="1766"/>
    <lineage>
        <taxon>Bacteria</taxon>
        <taxon>Bacillati</taxon>
        <taxon>Actinomycetota</taxon>
        <taxon>Actinomycetes</taxon>
        <taxon>Mycobacteriales</taxon>
        <taxon>Mycobacteriaceae</taxon>
        <taxon>Mycolicibacterium</taxon>
    </lineage>
</organism>
<dbReference type="Proteomes" id="UP000255389">
    <property type="component" value="Unassembled WGS sequence"/>
</dbReference>
<feature type="region of interest" description="Disordered" evidence="1">
    <location>
        <begin position="73"/>
        <end position="98"/>
    </location>
</feature>
<evidence type="ECO:0000256" key="1">
    <source>
        <dbReference type="SAM" id="MobiDB-lite"/>
    </source>
</evidence>
<dbReference type="EMBL" id="UGQY01000006">
    <property type="protein sequence ID" value="SUA31500.1"/>
    <property type="molecule type" value="Genomic_DNA"/>
</dbReference>
<evidence type="ECO:0008006" key="5">
    <source>
        <dbReference type="Google" id="ProtNLM"/>
    </source>
</evidence>
<dbReference type="InterPro" id="IPR038232">
    <property type="entry name" value="PknH-like_Extracell_sf"/>
</dbReference>
<accession>A0A378WF01</accession>
<dbReference type="Gene3D" id="3.40.1000.70">
    <property type="entry name" value="PknH-like extracellular domain"/>
    <property type="match status" value="1"/>
</dbReference>
<sequence length="233" mass="24305">MVTRSRHTVIAAACTQALLAAVIICSAATAPPAADQPAPERAVQLADNPAPIDPSKALLKVDEVNATIRAHHPDGVQFDRPDAVETAPRDPAENPGGAGAPCNWVAAIDFAGGQPAPVGYATGSMGAPLQRWLIQVVANYDSPQAVAAVFARTAQNARACSAVTDRAYLLSVSTITPTTLTYRRTPNLKVDMPNRHVESSEYRLNGSTIVAVSTTEPAKVAGAVAEHIESRIG</sequence>
<feature type="chain" id="PRO_5016946618" description="PknH-like extracellular domain-containing protein" evidence="2">
    <location>
        <begin position="28"/>
        <end position="233"/>
    </location>
</feature>
<feature type="signal peptide" evidence="2">
    <location>
        <begin position="1"/>
        <end position="27"/>
    </location>
</feature>
<name>A0A378WF01_MYCFO</name>
<evidence type="ECO:0000313" key="3">
    <source>
        <dbReference type="EMBL" id="SUA31500.1"/>
    </source>
</evidence>
<proteinExistence type="predicted"/>
<keyword evidence="2" id="KW-0732">Signal</keyword>
<gene>
    <name evidence="3" type="ORF">NCTC1542_06855</name>
</gene>
<feature type="compositionally biased region" description="Basic and acidic residues" evidence="1">
    <location>
        <begin position="73"/>
        <end position="92"/>
    </location>
</feature>
<dbReference type="AlphaFoldDB" id="A0A378WF01"/>
<evidence type="ECO:0000313" key="4">
    <source>
        <dbReference type="Proteomes" id="UP000255389"/>
    </source>
</evidence>